<sequence length="82" mass="9641">MTELGSIPTIGANMEEHLIRLGYSTLDSLTGQDPEEMYERDVQLHGGHLDRCVLYVYRLAVYYAENRHNPDPDKCRWWAWKD</sequence>
<organism evidence="1 2">
    <name type="scientific">Solibaculum mannosilyticum</name>
    <dbReference type="NCBI Taxonomy" id="2780922"/>
    <lineage>
        <taxon>Bacteria</taxon>
        <taxon>Bacillati</taxon>
        <taxon>Bacillota</taxon>
        <taxon>Clostridia</taxon>
        <taxon>Eubacteriales</taxon>
        <taxon>Oscillospiraceae</taxon>
        <taxon>Solibaculum</taxon>
    </lineage>
</organism>
<dbReference type="EMBL" id="AP023321">
    <property type="protein sequence ID" value="BCI61154.1"/>
    <property type="molecule type" value="Genomic_DNA"/>
</dbReference>
<evidence type="ECO:0000313" key="2">
    <source>
        <dbReference type="Proteomes" id="UP000593890"/>
    </source>
</evidence>
<accession>A0A7I8D950</accession>
<gene>
    <name evidence="1" type="ORF">C12CBH8_17930</name>
</gene>
<evidence type="ECO:0008006" key="3">
    <source>
        <dbReference type="Google" id="ProtNLM"/>
    </source>
</evidence>
<name>A0A7I8D950_9FIRM</name>
<dbReference type="Proteomes" id="UP000593890">
    <property type="component" value="Chromosome"/>
</dbReference>
<reference evidence="2" key="1">
    <citation type="submission" date="2020-07" db="EMBL/GenBank/DDBJ databases">
        <title>Complete genome sequencing of Clostridia bacterium strain 12CBH8.</title>
        <authorList>
            <person name="Sakamoto M."/>
            <person name="Murakami T."/>
            <person name="Mori H."/>
        </authorList>
    </citation>
    <scope>NUCLEOTIDE SEQUENCE [LARGE SCALE GENOMIC DNA]</scope>
    <source>
        <strain evidence="2">12CBH8</strain>
    </source>
</reference>
<dbReference type="AlphaFoldDB" id="A0A7I8D950"/>
<dbReference type="InterPro" id="IPR021725">
    <property type="entry name" value="Cdd1"/>
</dbReference>
<keyword evidence="2" id="KW-1185">Reference proteome</keyword>
<dbReference type="RefSeq" id="WP_215533079.1">
    <property type="nucleotide sequence ID" value="NZ_AP023321.1"/>
</dbReference>
<evidence type="ECO:0000313" key="1">
    <source>
        <dbReference type="EMBL" id="BCI61154.1"/>
    </source>
</evidence>
<proteinExistence type="predicted"/>
<protein>
    <recommendedName>
        <fullName evidence="3">Pathogenicity locus</fullName>
    </recommendedName>
</protein>
<dbReference type="KEGG" id="sman:C12CBH8_17930"/>
<dbReference type="Pfam" id="PF11731">
    <property type="entry name" value="Cdd1"/>
    <property type="match status" value="1"/>
</dbReference>